<dbReference type="InterPro" id="IPR003439">
    <property type="entry name" value="ABC_transporter-like_ATP-bd"/>
</dbReference>
<sequence>MIEFVNVKKSFGNYLVLEDFSLKIETGEIFGLLGLADSGKTTVVKLLMGLQSPDEGTIMIDDMEAGSGVRRLKRRLGYVPQVLGRYPKMEVFEYLQFFASCYHMEDSKIRSRIHMLMELADISSWENSPMEVLPKAVFQKLSLVRAMLHEPKILVLDEPMVSMDIRTATEIKGMLLDYAEQGKSIFMTGSSLSDFSDLCTHLAFLHQGKVIRKGSVSTIFREVSEQNPIVIQVEGRRTDILSLLKEDKKVKSISLKENEIHIRFKGNAREEAELLRRIVDAGICLHSFYREAGSMENILGKEAKDERSIISYE</sequence>
<keyword evidence="4" id="KW-0067">ATP-binding</keyword>
<keyword evidence="7" id="KW-1185">Reference proteome</keyword>
<protein>
    <recommendedName>
        <fullName evidence="5">ABC transporter domain-containing protein</fullName>
    </recommendedName>
</protein>
<comment type="caution">
    <text evidence="6">The sequence shown here is derived from an EMBL/GenBank/DDBJ whole genome shotgun (WGS) entry which is preliminary data.</text>
</comment>
<dbReference type="Pfam" id="PF00005">
    <property type="entry name" value="ABC_tran"/>
    <property type="match status" value="1"/>
</dbReference>
<evidence type="ECO:0000256" key="3">
    <source>
        <dbReference type="ARBA" id="ARBA00022741"/>
    </source>
</evidence>
<evidence type="ECO:0000259" key="5">
    <source>
        <dbReference type="PROSITE" id="PS50893"/>
    </source>
</evidence>
<keyword evidence="3" id="KW-0547">Nucleotide-binding</keyword>
<dbReference type="PANTHER" id="PTHR42711">
    <property type="entry name" value="ABC TRANSPORTER ATP-BINDING PROTEIN"/>
    <property type="match status" value="1"/>
</dbReference>
<name>G9WN31_9FIRM</name>
<accession>G9WN31</accession>
<evidence type="ECO:0000313" key="7">
    <source>
        <dbReference type="Proteomes" id="UP000018461"/>
    </source>
</evidence>
<evidence type="ECO:0000313" key="6">
    <source>
        <dbReference type="EMBL" id="EHL11934.1"/>
    </source>
</evidence>
<dbReference type="GO" id="GO:0005524">
    <property type="term" value="F:ATP binding"/>
    <property type="evidence" value="ECO:0007669"/>
    <property type="project" value="UniProtKB-KW"/>
</dbReference>
<dbReference type="InterPro" id="IPR003593">
    <property type="entry name" value="AAA+_ATPase"/>
</dbReference>
<dbReference type="Proteomes" id="UP000018461">
    <property type="component" value="Unassembled WGS sequence"/>
</dbReference>
<feature type="domain" description="ABC transporter" evidence="5">
    <location>
        <begin position="2"/>
        <end position="232"/>
    </location>
</feature>
<proteinExistence type="inferred from homology"/>
<evidence type="ECO:0000256" key="4">
    <source>
        <dbReference type="ARBA" id="ARBA00022840"/>
    </source>
</evidence>
<dbReference type="RefSeq" id="WP_009534624.1">
    <property type="nucleotide sequence ID" value="NZ_KE148312.1"/>
</dbReference>
<gene>
    <name evidence="6" type="ORF">HMPREF9625_00764</name>
</gene>
<dbReference type="HOGENOM" id="CLU_000604_1_2_9"/>
<dbReference type="PANTHER" id="PTHR42711:SF5">
    <property type="entry name" value="ABC TRANSPORTER ATP-BINDING PROTEIN NATA"/>
    <property type="match status" value="1"/>
</dbReference>
<reference evidence="6" key="1">
    <citation type="submission" date="2011-08" db="EMBL/GenBank/DDBJ databases">
        <authorList>
            <consortium name="The Broad Institute Genome Sequencing Platform"/>
            <person name="Earl A."/>
            <person name="Ward D."/>
            <person name="Feldgarden M."/>
            <person name="Gevers D."/>
            <person name="Sizova M."/>
            <person name="Hazen A."/>
            <person name="Epstein S."/>
            <person name="Young S.K."/>
            <person name="Zeng Q."/>
            <person name="Gargeya S."/>
            <person name="Fitzgerald M."/>
            <person name="Haas B."/>
            <person name="Abouelleil A."/>
            <person name="Alvarado L."/>
            <person name="Arachchi H.M."/>
            <person name="Berlin A."/>
            <person name="Brown A."/>
            <person name="Chapman S.B."/>
            <person name="Chen Z."/>
            <person name="Dunbar C."/>
            <person name="Freedman E."/>
            <person name="Gearin G."/>
            <person name="Gellesch M."/>
            <person name="Goldberg J."/>
            <person name="Griggs A."/>
            <person name="Gujja S."/>
            <person name="Heiman D."/>
            <person name="Howarth C."/>
            <person name="Larson L."/>
            <person name="Lui A."/>
            <person name="MacDonald P.J.P."/>
            <person name="Montmayeur A."/>
            <person name="Murphy C."/>
            <person name="Neiman D."/>
            <person name="Pearson M."/>
            <person name="Priest M."/>
            <person name="Roberts A."/>
            <person name="Saif S."/>
            <person name="Shea T."/>
            <person name="Shenoy N."/>
            <person name="Sisk P."/>
            <person name="Stolte C."/>
            <person name="Sykes S."/>
            <person name="Wortman J."/>
            <person name="Nusbaum C."/>
            <person name="Birren B."/>
        </authorList>
    </citation>
    <scope>NUCLEOTIDE SEQUENCE</scope>
    <source>
        <strain evidence="6">ACB1</strain>
    </source>
</reference>
<dbReference type="STRING" id="796943.HMPREF9625_00764"/>
<dbReference type="CDD" id="cd03230">
    <property type="entry name" value="ABC_DR_subfamily_A"/>
    <property type="match status" value="1"/>
</dbReference>
<dbReference type="SMART" id="SM00382">
    <property type="entry name" value="AAA"/>
    <property type="match status" value="1"/>
</dbReference>
<dbReference type="InterPro" id="IPR027417">
    <property type="entry name" value="P-loop_NTPase"/>
</dbReference>
<dbReference type="GO" id="GO:0016887">
    <property type="term" value="F:ATP hydrolysis activity"/>
    <property type="evidence" value="ECO:0007669"/>
    <property type="project" value="InterPro"/>
</dbReference>
<dbReference type="Gene3D" id="3.40.50.300">
    <property type="entry name" value="P-loop containing nucleotide triphosphate hydrolases"/>
    <property type="match status" value="1"/>
</dbReference>
<dbReference type="InterPro" id="IPR050763">
    <property type="entry name" value="ABC_transporter_ATP-binding"/>
</dbReference>
<dbReference type="PATRIC" id="fig|796943.3.peg.1168"/>
<dbReference type="PROSITE" id="PS50893">
    <property type="entry name" value="ABC_TRANSPORTER_2"/>
    <property type="match status" value="1"/>
</dbReference>
<organism evidence="6 7">
    <name type="scientific">Oribacterium parvum ACB1</name>
    <dbReference type="NCBI Taxonomy" id="796943"/>
    <lineage>
        <taxon>Bacteria</taxon>
        <taxon>Bacillati</taxon>
        <taxon>Bacillota</taxon>
        <taxon>Clostridia</taxon>
        <taxon>Lachnospirales</taxon>
        <taxon>Lachnospiraceae</taxon>
        <taxon>Oribacterium</taxon>
    </lineage>
</organism>
<dbReference type="SUPFAM" id="SSF52540">
    <property type="entry name" value="P-loop containing nucleoside triphosphate hydrolases"/>
    <property type="match status" value="1"/>
</dbReference>
<reference evidence="6" key="2">
    <citation type="submission" date="2013-03" db="EMBL/GenBank/DDBJ databases">
        <title>The Genome Sequence of Oribacterium sp. ACB1.</title>
        <authorList>
            <consortium name="The Broad Institute Genomics Platform"/>
            <consortium name="The Broad Institute Genome Sequencing Center for Infectious Disease"/>
            <person name="Earl A."/>
            <person name="Ward D."/>
            <person name="Feldgarden M."/>
            <person name="Gevers D."/>
            <person name="Sizova M."/>
            <person name="Hazen A."/>
            <person name="Epstein S."/>
            <person name="Walker B."/>
            <person name="Young S."/>
            <person name="Zeng Q."/>
            <person name="Gargeya S."/>
            <person name="Fitzgerald M."/>
            <person name="Haas B."/>
            <person name="Abouelleil A."/>
            <person name="Allen A.W."/>
            <person name="Alvarado L."/>
            <person name="Arachchi H.M."/>
            <person name="Berlin A.M."/>
            <person name="Chapman S.B."/>
            <person name="Gainer-Dewar J."/>
            <person name="Goldberg J."/>
            <person name="Griggs A."/>
            <person name="Gujja S."/>
            <person name="Hansen M."/>
            <person name="Howarth C."/>
            <person name="Imamovic A."/>
            <person name="Ireland A."/>
            <person name="Larimer J."/>
            <person name="McCowan C."/>
            <person name="Murphy C."/>
            <person name="Pearson M."/>
            <person name="Poon T.W."/>
            <person name="Priest M."/>
            <person name="Roberts A."/>
            <person name="Saif S."/>
            <person name="Shea T."/>
            <person name="Sisk P."/>
            <person name="Sykes S."/>
            <person name="Wortman J."/>
            <person name="Nusbaum C."/>
            <person name="Birren B."/>
        </authorList>
    </citation>
    <scope>NUCLEOTIDE SEQUENCE [LARGE SCALE GENOMIC DNA]</scope>
    <source>
        <strain evidence="6">ACB1</strain>
    </source>
</reference>
<dbReference type="EMBL" id="AFZC02000003">
    <property type="protein sequence ID" value="EHL11934.1"/>
    <property type="molecule type" value="Genomic_DNA"/>
</dbReference>
<evidence type="ECO:0000256" key="1">
    <source>
        <dbReference type="ARBA" id="ARBA00005417"/>
    </source>
</evidence>
<dbReference type="AlphaFoldDB" id="G9WN31"/>
<keyword evidence="2" id="KW-0813">Transport</keyword>
<evidence type="ECO:0000256" key="2">
    <source>
        <dbReference type="ARBA" id="ARBA00022448"/>
    </source>
</evidence>
<comment type="similarity">
    <text evidence="1">Belongs to the ABC transporter superfamily.</text>
</comment>